<reference evidence="1" key="4">
    <citation type="submission" date="2019-03" db="UniProtKB">
        <authorList>
            <consortium name="EnsemblPlants"/>
        </authorList>
    </citation>
    <scope>IDENTIFICATION</scope>
</reference>
<dbReference type="Gramene" id="AET1Gv20228900.1">
    <property type="protein sequence ID" value="AET1Gv20228900.1"/>
    <property type="gene ID" value="AET1Gv20228900"/>
</dbReference>
<reference evidence="1" key="5">
    <citation type="journal article" date="2021" name="G3 (Bethesda)">
        <title>Aegilops tauschii genome assembly Aet v5.0 features greater sequence contiguity and improved annotation.</title>
        <authorList>
            <person name="Wang L."/>
            <person name="Zhu T."/>
            <person name="Rodriguez J.C."/>
            <person name="Deal K.R."/>
            <person name="Dubcovsky J."/>
            <person name="McGuire P.E."/>
            <person name="Lux T."/>
            <person name="Spannagl M."/>
            <person name="Mayer K.F.X."/>
            <person name="Baldrich P."/>
            <person name="Meyers B.C."/>
            <person name="Huo N."/>
            <person name="Gu Y.Q."/>
            <person name="Zhou H."/>
            <person name="Devos K.M."/>
            <person name="Bennetzen J.L."/>
            <person name="Unver T."/>
            <person name="Budak H."/>
            <person name="Gulick P.J."/>
            <person name="Galiba G."/>
            <person name="Kalapos B."/>
            <person name="Nelson D.R."/>
            <person name="Li P."/>
            <person name="You F.M."/>
            <person name="Luo M.C."/>
            <person name="Dvorak J."/>
        </authorList>
    </citation>
    <scope>NUCLEOTIDE SEQUENCE [LARGE SCALE GENOMIC DNA]</scope>
    <source>
        <strain evidence="1">cv. AL8/78</strain>
    </source>
</reference>
<sequence length="60" mass="6483">MYINCLLCRPLHGVANSSALAFTHSVCFMSLGGITSLCRYGICPGLGLSHSLVEISSFFW</sequence>
<organism evidence="1 2">
    <name type="scientific">Aegilops tauschii subsp. strangulata</name>
    <name type="common">Goatgrass</name>
    <dbReference type="NCBI Taxonomy" id="200361"/>
    <lineage>
        <taxon>Eukaryota</taxon>
        <taxon>Viridiplantae</taxon>
        <taxon>Streptophyta</taxon>
        <taxon>Embryophyta</taxon>
        <taxon>Tracheophyta</taxon>
        <taxon>Spermatophyta</taxon>
        <taxon>Magnoliopsida</taxon>
        <taxon>Liliopsida</taxon>
        <taxon>Poales</taxon>
        <taxon>Poaceae</taxon>
        <taxon>BOP clade</taxon>
        <taxon>Pooideae</taxon>
        <taxon>Triticodae</taxon>
        <taxon>Triticeae</taxon>
        <taxon>Triticinae</taxon>
        <taxon>Aegilops</taxon>
    </lineage>
</organism>
<reference evidence="2" key="1">
    <citation type="journal article" date="2014" name="Science">
        <title>Ancient hybridizations among the ancestral genomes of bread wheat.</title>
        <authorList>
            <consortium name="International Wheat Genome Sequencing Consortium,"/>
            <person name="Marcussen T."/>
            <person name="Sandve S.R."/>
            <person name="Heier L."/>
            <person name="Spannagl M."/>
            <person name="Pfeifer M."/>
            <person name="Jakobsen K.S."/>
            <person name="Wulff B.B."/>
            <person name="Steuernagel B."/>
            <person name="Mayer K.F."/>
            <person name="Olsen O.A."/>
        </authorList>
    </citation>
    <scope>NUCLEOTIDE SEQUENCE [LARGE SCALE GENOMIC DNA]</scope>
    <source>
        <strain evidence="2">cv. AL8/78</strain>
    </source>
</reference>
<proteinExistence type="predicted"/>
<dbReference type="AlphaFoldDB" id="A0A452XZ78"/>
<evidence type="ECO:0000313" key="1">
    <source>
        <dbReference type="EnsemblPlants" id="AET1Gv20228900.1"/>
    </source>
</evidence>
<accession>A0A452XZ78</accession>
<reference evidence="1" key="3">
    <citation type="journal article" date="2017" name="Nature">
        <title>Genome sequence of the progenitor of the wheat D genome Aegilops tauschii.</title>
        <authorList>
            <person name="Luo M.C."/>
            <person name="Gu Y.Q."/>
            <person name="Puiu D."/>
            <person name="Wang H."/>
            <person name="Twardziok S.O."/>
            <person name="Deal K.R."/>
            <person name="Huo N."/>
            <person name="Zhu T."/>
            <person name="Wang L."/>
            <person name="Wang Y."/>
            <person name="McGuire P.E."/>
            <person name="Liu S."/>
            <person name="Long H."/>
            <person name="Ramasamy R.K."/>
            <person name="Rodriguez J.C."/>
            <person name="Van S.L."/>
            <person name="Yuan L."/>
            <person name="Wang Z."/>
            <person name="Xia Z."/>
            <person name="Xiao L."/>
            <person name="Anderson O.D."/>
            <person name="Ouyang S."/>
            <person name="Liang Y."/>
            <person name="Zimin A.V."/>
            <person name="Pertea G."/>
            <person name="Qi P."/>
            <person name="Bennetzen J.L."/>
            <person name="Dai X."/>
            <person name="Dawson M.W."/>
            <person name="Muller H.G."/>
            <person name="Kugler K."/>
            <person name="Rivarola-Duarte L."/>
            <person name="Spannagl M."/>
            <person name="Mayer K.F.X."/>
            <person name="Lu F.H."/>
            <person name="Bevan M.W."/>
            <person name="Leroy P."/>
            <person name="Li P."/>
            <person name="You F.M."/>
            <person name="Sun Q."/>
            <person name="Liu Z."/>
            <person name="Lyons E."/>
            <person name="Wicker T."/>
            <person name="Salzberg S.L."/>
            <person name="Devos K.M."/>
            <person name="Dvorak J."/>
        </authorList>
    </citation>
    <scope>NUCLEOTIDE SEQUENCE [LARGE SCALE GENOMIC DNA]</scope>
    <source>
        <strain evidence="1">cv. AL8/78</strain>
    </source>
</reference>
<name>A0A452XZ78_AEGTS</name>
<evidence type="ECO:0000313" key="2">
    <source>
        <dbReference type="Proteomes" id="UP000015105"/>
    </source>
</evidence>
<reference evidence="2" key="2">
    <citation type="journal article" date="2017" name="Nat. Plants">
        <title>The Aegilops tauschii genome reveals multiple impacts of transposons.</title>
        <authorList>
            <person name="Zhao G."/>
            <person name="Zou C."/>
            <person name="Li K."/>
            <person name="Wang K."/>
            <person name="Li T."/>
            <person name="Gao L."/>
            <person name="Zhang X."/>
            <person name="Wang H."/>
            <person name="Yang Z."/>
            <person name="Liu X."/>
            <person name="Jiang W."/>
            <person name="Mao L."/>
            <person name="Kong X."/>
            <person name="Jiao Y."/>
            <person name="Jia J."/>
        </authorList>
    </citation>
    <scope>NUCLEOTIDE SEQUENCE [LARGE SCALE GENOMIC DNA]</scope>
    <source>
        <strain evidence="2">cv. AL8/78</strain>
    </source>
</reference>
<dbReference type="EnsemblPlants" id="AET1Gv20228900.1">
    <property type="protein sequence ID" value="AET1Gv20228900.1"/>
    <property type="gene ID" value="AET1Gv20228900"/>
</dbReference>
<dbReference type="Proteomes" id="UP000015105">
    <property type="component" value="Chromosome 1D"/>
</dbReference>
<protein>
    <submittedName>
        <fullName evidence="1">Uncharacterized protein</fullName>
    </submittedName>
</protein>
<keyword evidence="2" id="KW-1185">Reference proteome</keyword>